<reference evidence="1 2" key="1">
    <citation type="submission" date="2024-04" db="EMBL/GenBank/DDBJ databases">
        <title>Tritrichomonas musculus Genome.</title>
        <authorList>
            <person name="Alves-Ferreira E."/>
            <person name="Grigg M."/>
            <person name="Lorenzi H."/>
            <person name="Galac M."/>
        </authorList>
    </citation>
    <scope>NUCLEOTIDE SEQUENCE [LARGE SCALE GENOMIC DNA]</scope>
    <source>
        <strain evidence="1 2">EAF2021</strain>
    </source>
</reference>
<protein>
    <submittedName>
        <fullName evidence="1">Uncharacterized protein</fullName>
    </submittedName>
</protein>
<keyword evidence="2" id="KW-1185">Reference proteome</keyword>
<organism evidence="1 2">
    <name type="scientific">Tritrichomonas musculus</name>
    <dbReference type="NCBI Taxonomy" id="1915356"/>
    <lineage>
        <taxon>Eukaryota</taxon>
        <taxon>Metamonada</taxon>
        <taxon>Parabasalia</taxon>
        <taxon>Tritrichomonadida</taxon>
        <taxon>Tritrichomonadidae</taxon>
        <taxon>Tritrichomonas</taxon>
    </lineage>
</organism>
<evidence type="ECO:0000313" key="2">
    <source>
        <dbReference type="Proteomes" id="UP001470230"/>
    </source>
</evidence>
<dbReference type="Proteomes" id="UP001470230">
    <property type="component" value="Unassembled WGS sequence"/>
</dbReference>
<gene>
    <name evidence="1" type="ORF">M9Y10_038354</name>
</gene>
<dbReference type="EMBL" id="JAPFFF010000006">
    <property type="protein sequence ID" value="KAK8887316.1"/>
    <property type="molecule type" value="Genomic_DNA"/>
</dbReference>
<name>A0ABR2K971_9EUKA</name>
<evidence type="ECO:0000313" key="1">
    <source>
        <dbReference type="EMBL" id="KAK8887316.1"/>
    </source>
</evidence>
<sequence length="99" mass="11694">MSDKTFIISNPNKNRIGGIQIKENIAIRRMKYTVKYIAYMSDVDDLNKKLDQIEENSHTNDESITKIMKTYPTSNEVNDVHHFQTYLSHFQGVYIEERH</sequence>
<comment type="caution">
    <text evidence="1">The sequence shown here is derived from an EMBL/GenBank/DDBJ whole genome shotgun (WGS) entry which is preliminary data.</text>
</comment>
<proteinExistence type="predicted"/>
<accession>A0ABR2K971</accession>